<dbReference type="RefSeq" id="WP_377862604.1">
    <property type="nucleotide sequence ID" value="NZ_JBHLZU010000037.1"/>
</dbReference>
<evidence type="ECO:0000313" key="3">
    <source>
        <dbReference type="Proteomes" id="UP001589693"/>
    </source>
</evidence>
<dbReference type="Proteomes" id="UP001589693">
    <property type="component" value="Unassembled WGS sequence"/>
</dbReference>
<keyword evidence="3" id="KW-1185">Reference proteome</keyword>
<accession>A0ABV6A944</accession>
<dbReference type="Pfam" id="PF19741">
    <property type="entry name" value="DUF6230"/>
    <property type="match status" value="1"/>
</dbReference>
<keyword evidence="1" id="KW-0472">Membrane</keyword>
<keyword evidence="1" id="KW-1133">Transmembrane helix</keyword>
<evidence type="ECO:0000256" key="1">
    <source>
        <dbReference type="SAM" id="Phobius"/>
    </source>
</evidence>
<evidence type="ECO:0000313" key="2">
    <source>
        <dbReference type="EMBL" id="MFB9909692.1"/>
    </source>
</evidence>
<proteinExistence type="predicted"/>
<dbReference type="EMBL" id="JBHLZU010000037">
    <property type="protein sequence ID" value="MFB9909692.1"/>
    <property type="molecule type" value="Genomic_DNA"/>
</dbReference>
<reference evidence="2 3" key="1">
    <citation type="submission" date="2024-09" db="EMBL/GenBank/DDBJ databases">
        <authorList>
            <person name="Sun Q."/>
            <person name="Mori K."/>
        </authorList>
    </citation>
    <scope>NUCLEOTIDE SEQUENCE [LARGE SCALE GENOMIC DNA]</scope>
    <source>
        <strain evidence="2 3">TBRC 7907</strain>
    </source>
</reference>
<gene>
    <name evidence="2" type="ORF">ACFFQA_37655</name>
</gene>
<name>A0ABV6A944_9PSEU</name>
<dbReference type="InterPro" id="IPR046198">
    <property type="entry name" value="DUF6230"/>
</dbReference>
<keyword evidence="1" id="KW-0812">Transmembrane</keyword>
<sequence>MTEDTPAQPSRPGGRTRWSRFALIVTISTGLAGGLVVATASAALPTSFALSGANFKFSAKRVEGKGFAQFVGLGQESGRSPMAVTGMGTATVSGLCFSALVPTPVGAVTLRAEAGRDKPVEARNLVLNLTEMHAEATATNLTLGVDAARIDRGTGISGRAGDYAHQAERIVITDLKANASTTTAGTFRLTGLTISVRPGRQECF</sequence>
<organism evidence="2 3">
    <name type="scientific">Allokutzneria oryzae</name>
    <dbReference type="NCBI Taxonomy" id="1378989"/>
    <lineage>
        <taxon>Bacteria</taxon>
        <taxon>Bacillati</taxon>
        <taxon>Actinomycetota</taxon>
        <taxon>Actinomycetes</taxon>
        <taxon>Pseudonocardiales</taxon>
        <taxon>Pseudonocardiaceae</taxon>
        <taxon>Allokutzneria</taxon>
    </lineage>
</organism>
<protein>
    <submittedName>
        <fullName evidence="2">DUF6230 family protein</fullName>
    </submittedName>
</protein>
<feature type="transmembrane region" description="Helical" evidence="1">
    <location>
        <begin position="21"/>
        <end position="44"/>
    </location>
</feature>
<comment type="caution">
    <text evidence="2">The sequence shown here is derived from an EMBL/GenBank/DDBJ whole genome shotgun (WGS) entry which is preliminary data.</text>
</comment>